<evidence type="ECO:0000256" key="15">
    <source>
        <dbReference type="ARBA" id="ARBA00030679"/>
    </source>
</evidence>
<dbReference type="PANTHER" id="PTHR13872">
    <property type="entry name" value="DOLICHYL-DIPHOSPHOOLIGOSACCHARIDE--PROTEIN GLYCOSYLTRANSFERASE SUBUNIT"/>
    <property type="match status" value="1"/>
</dbReference>
<feature type="transmembrane region" description="Helical" evidence="17">
    <location>
        <begin position="314"/>
        <end position="336"/>
    </location>
</feature>
<evidence type="ECO:0000259" key="19">
    <source>
        <dbReference type="Pfam" id="PF18079"/>
    </source>
</evidence>
<dbReference type="OrthoDB" id="82393at2157"/>
<feature type="transmembrane region" description="Helical" evidence="17">
    <location>
        <begin position="108"/>
        <end position="127"/>
    </location>
</feature>
<feature type="transmembrane region" description="Helical" evidence="17">
    <location>
        <begin position="223"/>
        <end position="240"/>
    </location>
</feature>
<feature type="transmembrane region" description="Helical" evidence="17">
    <location>
        <begin position="247"/>
        <end position="268"/>
    </location>
</feature>
<evidence type="ECO:0000313" key="22">
    <source>
        <dbReference type="Proteomes" id="UP000218615"/>
    </source>
</evidence>
<proteinExistence type="inferred from homology"/>
<evidence type="ECO:0000256" key="5">
    <source>
        <dbReference type="ARBA" id="ARBA00010810"/>
    </source>
</evidence>
<dbReference type="InterPro" id="IPR003674">
    <property type="entry name" value="Oligo_trans_STT3"/>
</dbReference>
<keyword evidence="13 17" id="KW-0472">Membrane</keyword>
<evidence type="ECO:0000256" key="2">
    <source>
        <dbReference type="ARBA" id="ARBA00001946"/>
    </source>
</evidence>
<evidence type="ECO:0000259" key="18">
    <source>
        <dbReference type="Pfam" id="PF02516"/>
    </source>
</evidence>
<name>A0A284VLT4_9EURY</name>
<feature type="transmembrane region" description="Helical" evidence="17">
    <location>
        <begin position="405"/>
        <end position="421"/>
    </location>
</feature>
<keyword evidence="12 17" id="KW-1133">Transmembrane helix</keyword>
<dbReference type="Proteomes" id="UP000218615">
    <property type="component" value="Unassembled WGS sequence"/>
</dbReference>
<feature type="domain" description="AglB-like core" evidence="20">
    <location>
        <begin position="507"/>
        <end position="596"/>
    </location>
</feature>
<evidence type="ECO:0000256" key="10">
    <source>
        <dbReference type="ARBA" id="ARBA00022723"/>
    </source>
</evidence>
<dbReference type="NCBIfam" id="TIGR04154">
    <property type="entry name" value="archaeo_STT3"/>
    <property type="match status" value="1"/>
</dbReference>
<dbReference type="PANTHER" id="PTHR13872:SF1">
    <property type="entry name" value="DOLICHYL-DIPHOSPHOOLIGOSACCHARIDE--PROTEIN GLYCOSYLTRANSFERASE SUBUNIT STT3B"/>
    <property type="match status" value="1"/>
</dbReference>
<feature type="domain" description="Archaeal glycosylation protein B peripheral" evidence="19">
    <location>
        <begin position="683"/>
        <end position="768"/>
    </location>
</feature>
<dbReference type="EMBL" id="FZMP01000079">
    <property type="protein sequence ID" value="SNQ60202.1"/>
    <property type="molecule type" value="Genomic_DNA"/>
</dbReference>
<feature type="transmembrane region" description="Helical" evidence="17">
    <location>
        <begin position="470"/>
        <end position="492"/>
    </location>
</feature>
<comment type="catalytic activity">
    <reaction evidence="16">
        <text>an archaeal dolichyl phosphooligosaccharide + [protein]-L-asparagine = an archaeal dolichyl phosphate + a glycoprotein with the oligosaccharide chain attached by N-beta-D-glycosyl linkage to a protein L-asparagine.</text>
        <dbReference type="EC" id="2.4.99.21"/>
    </reaction>
</comment>
<evidence type="ECO:0000256" key="11">
    <source>
        <dbReference type="ARBA" id="ARBA00022842"/>
    </source>
</evidence>
<comment type="similarity">
    <text evidence="5">Belongs to the STT3 family.</text>
</comment>
<dbReference type="GO" id="GO:0005886">
    <property type="term" value="C:plasma membrane"/>
    <property type="evidence" value="ECO:0007669"/>
    <property type="project" value="UniProtKB-SubCell"/>
</dbReference>
<dbReference type="Gene3D" id="2.60.40.3390">
    <property type="match status" value="1"/>
</dbReference>
<dbReference type="InterPro" id="IPR054479">
    <property type="entry name" value="AglB-like_core"/>
</dbReference>
<dbReference type="GO" id="GO:0046872">
    <property type="term" value="F:metal ion binding"/>
    <property type="evidence" value="ECO:0007669"/>
    <property type="project" value="UniProtKB-KW"/>
</dbReference>
<evidence type="ECO:0000256" key="12">
    <source>
        <dbReference type="ARBA" id="ARBA00022989"/>
    </source>
</evidence>
<dbReference type="InterPro" id="IPR026410">
    <property type="entry name" value="OlisacTrfase_arch"/>
</dbReference>
<keyword evidence="11" id="KW-0460">Magnesium</keyword>
<feature type="domain" description="Oligosaccharyl transferase STT3 N-terminal" evidence="18">
    <location>
        <begin position="33"/>
        <end position="447"/>
    </location>
</feature>
<evidence type="ECO:0000256" key="3">
    <source>
        <dbReference type="ARBA" id="ARBA00004651"/>
    </source>
</evidence>
<dbReference type="EC" id="2.4.99.21" evidence="6"/>
<comment type="cofactor">
    <cofactor evidence="1">
        <name>Mn(2+)</name>
        <dbReference type="ChEBI" id="CHEBI:29035"/>
    </cofactor>
</comment>
<feature type="transmembrane region" description="Helical" evidence="17">
    <location>
        <begin position="161"/>
        <end position="179"/>
    </location>
</feature>
<comment type="subcellular location">
    <subcellularLocation>
        <location evidence="3">Cell membrane</location>
        <topology evidence="3">Multi-pass membrane protein</topology>
    </subcellularLocation>
</comment>
<accession>A0A284VLT4</accession>
<feature type="transmembrane region" description="Helical" evidence="17">
    <location>
        <begin position="12"/>
        <end position="33"/>
    </location>
</feature>
<dbReference type="Gene3D" id="3.40.50.12610">
    <property type="match status" value="1"/>
</dbReference>
<keyword evidence="14" id="KW-0464">Manganese</keyword>
<dbReference type="UniPathway" id="UPA00378"/>
<evidence type="ECO:0000256" key="6">
    <source>
        <dbReference type="ARBA" id="ARBA00012602"/>
    </source>
</evidence>
<evidence type="ECO:0000256" key="7">
    <source>
        <dbReference type="ARBA" id="ARBA00022676"/>
    </source>
</evidence>
<feature type="transmembrane region" description="Helical" evidence="17">
    <location>
        <begin position="200"/>
        <end position="217"/>
    </location>
</feature>
<dbReference type="RefSeq" id="WP_096204449.1">
    <property type="nucleotide sequence ID" value="NZ_FZMP01000079.1"/>
</dbReference>
<sequence length="773" mass="86878">MSIQSFIEKHRFKMLLSILFLALVIRLSVFPIVFSNGNITFLGADTYYHVRRILFTVLHFPNAISFDSYIDFPYGSKIGWMPLYDQFIALIALIAGLGKPSIYTIEATAAIIPPILGVLTVLLVFFISERLFDWRIGLMSAGIFAITPAHVYVSFLGYADHHVAETLLSTAAYLFFIIAMKRSEKENISFDSWTGILKKSPFSILTGIVLALAIFTWNGAPIFVGLIGVFILIQFVFNVYSNRNSDYLALTGGITFLISLLIITPVAISQGNGFDTNSYLPSLFHVGFLAVFFILCVLLALMQRAHFKKWWYHLLLLVFIFAAALYSLVFIFPQFYQSASGGITYLFGGGVLGTIQEAVPLFINPATGFTLDYVWYAFTFGFFIALLAFIHFIKKTVREKYPSEAVFLVVWTLIVLALTILQRRFIYLLAVNIAIFSAYFIFEVSKLLSPERKTAVSKKKQKRQRPSEPVSDNRPIIALILVTLLAISNITIVKSMATLNAPAPDPDLQESFRWLKDNSPHTSYYEAPDKPAEYGVMSWWDYGNWILYFSERPVVANNFQTGIEDAAHFLIEPDENAANEVLNKRKVRFVITDAQMLKLKFKSIAMMAGRNPNDYYGAKTPSEEAQIRSVNNENSNFFSTMLSRLHVFDGNGLSRYRLVYESKTTAIKSPDIKYVKIFEYVPGATLSGKTSADGDVKVTLNIVTNQGRTFVYTGQTKANNGRYEIKVPYSTQGSKYGIKPTSDYIIQNANISRTVSVSEEAVMGGKAIQIDLV</sequence>
<evidence type="ECO:0000313" key="21">
    <source>
        <dbReference type="EMBL" id="SNQ60202.1"/>
    </source>
</evidence>
<feature type="transmembrane region" description="Helical" evidence="17">
    <location>
        <begin position="134"/>
        <end position="155"/>
    </location>
</feature>
<gene>
    <name evidence="21" type="ORF">MNV_170005</name>
</gene>
<dbReference type="Pfam" id="PF02516">
    <property type="entry name" value="STT3"/>
    <property type="match status" value="1"/>
</dbReference>
<keyword evidence="9 17" id="KW-0812">Transmembrane</keyword>
<dbReference type="InterPro" id="IPR048307">
    <property type="entry name" value="STT3_N"/>
</dbReference>
<feature type="transmembrane region" description="Helical" evidence="17">
    <location>
        <begin position="373"/>
        <end position="393"/>
    </location>
</feature>
<keyword evidence="22" id="KW-1185">Reference proteome</keyword>
<evidence type="ECO:0000259" key="20">
    <source>
        <dbReference type="Pfam" id="PF22627"/>
    </source>
</evidence>
<protein>
    <recommendedName>
        <fullName evidence="6">dolichyl-phosphooligosaccharide-protein glycotransferase</fullName>
        <ecNumber evidence="6">2.4.99.21</ecNumber>
    </recommendedName>
    <alternativeName>
        <fullName evidence="15">Oligosaccharyl transferase</fullName>
    </alternativeName>
</protein>
<dbReference type="GO" id="GO:0004576">
    <property type="term" value="F:oligosaccharyl transferase activity"/>
    <property type="evidence" value="ECO:0007669"/>
    <property type="project" value="InterPro"/>
</dbReference>
<feature type="transmembrane region" description="Helical" evidence="17">
    <location>
        <begin position="280"/>
        <end position="302"/>
    </location>
</feature>
<evidence type="ECO:0000256" key="9">
    <source>
        <dbReference type="ARBA" id="ARBA00022692"/>
    </source>
</evidence>
<dbReference type="Pfam" id="PF22627">
    <property type="entry name" value="AglB_core-like"/>
    <property type="match status" value="1"/>
</dbReference>
<organism evidence="21 22">
    <name type="scientific">Candidatus Methanoperedens nitratireducens</name>
    <dbReference type="NCBI Taxonomy" id="1392998"/>
    <lineage>
        <taxon>Archaea</taxon>
        <taxon>Methanobacteriati</taxon>
        <taxon>Methanobacteriota</taxon>
        <taxon>Stenosarchaea group</taxon>
        <taxon>Methanomicrobia</taxon>
        <taxon>Methanosarcinales</taxon>
        <taxon>ANME-2 cluster</taxon>
        <taxon>Candidatus Methanoperedentaceae</taxon>
        <taxon>Candidatus Methanoperedens</taxon>
    </lineage>
</organism>
<comment type="cofactor">
    <cofactor evidence="2">
        <name>Mg(2+)</name>
        <dbReference type="ChEBI" id="CHEBI:18420"/>
    </cofactor>
</comment>
<evidence type="ECO:0000256" key="13">
    <source>
        <dbReference type="ARBA" id="ARBA00023136"/>
    </source>
</evidence>
<dbReference type="InterPro" id="IPR041154">
    <property type="entry name" value="AglB_P1"/>
</dbReference>
<evidence type="ECO:0000256" key="16">
    <source>
        <dbReference type="ARBA" id="ARBA00034066"/>
    </source>
</evidence>
<reference evidence="22" key="1">
    <citation type="submission" date="2017-06" db="EMBL/GenBank/DDBJ databases">
        <authorList>
            <person name="Cremers G."/>
        </authorList>
    </citation>
    <scope>NUCLEOTIDE SEQUENCE [LARGE SCALE GENOMIC DNA]</scope>
</reference>
<comment type="pathway">
    <text evidence="4">Protein modification; protein glycosylation.</text>
</comment>
<evidence type="ECO:0000256" key="17">
    <source>
        <dbReference type="SAM" id="Phobius"/>
    </source>
</evidence>
<dbReference type="Pfam" id="PF18079">
    <property type="entry name" value="AglB_L1"/>
    <property type="match status" value="1"/>
</dbReference>
<dbReference type="AlphaFoldDB" id="A0A284VLT4"/>
<evidence type="ECO:0000256" key="8">
    <source>
        <dbReference type="ARBA" id="ARBA00022679"/>
    </source>
</evidence>
<keyword evidence="7" id="KW-0328">Glycosyltransferase</keyword>
<evidence type="ECO:0000256" key="14">
    <source>
        <dbReference type="ARBA" id="ARBA00023211"/>
    </source>
</evidence>
<keyword evidence="10" id="KW-0479">Metal-binding</keyword>
<evidence type="ECO:0000256" key="1">
    <source>
        <dbReference type="ARBA" id="ARBA00001936"/>
    </source>
</evidence>
<keyword evidence="8" id="KW-0808">Transferase</keyword>
<evidence type="ECO:0000256" key="4">
    <source>
        <dbReference type="ARBA" id="ARBA00004922"/>
    </source>
</evidence>
<feature type="transmembrane region" description="Helical" evidence="17">
    <location>
        <begin position="427"/>
        <end position="449"/>
    </location>
</feature>